<reference evidence="1" key="1">
    <citation type="submission" date="2022-08" db="UniProtKB">
        <authorList>
            <consortium name="EnsemblMetazoa"/>
        </authorList>
    </citation>
    <scope>IDENTIFICATION</scope>
    <source>
        <strain evidence="1">Israel</strain>
    </source>
</reference>
<dbReference type="VEuPathDB" id="VectorBase:PPAI013144"/>
<sequence>MIIHKNRDLYENTVELVNKVGALAGVDFLLRNIKKPITFWGYTTWILIGFTTVCNLYSMFYFRDNWLHLAFILTTFGLLSAFAIKAYVVFKSPFYAHDIIAEVFKIIDRIGDEREKCEEMQKGLKRFDLIFRMIKTSYIVVSAVMFVFTFVISIYEKKKTLLVGYIVPFLNYEKFPGYEINIICNMLQAYISVIVFIAFDAFYFGHLFIACSHNLVMIHYVRDFNKFVNEDGEIVDEKELRSALLLLSLNNRVI</sequence>
<dbReference type="Proteomes" id="UP000092462">
    <property type="component" value="Unassembled WGS sequence"/>
</dbReference>
<dbReference type="AlphaFoldDB" id="A0A3F2ZE84"/>
<dbReference type="EMBL" id="AJVK01072447">
    <property type="status" value="NOT_ANNOTATED_CDS"/>
    <property type="molecule type" value="Genomic_DNA"/>
</dbReference>
<organism evidence="1 2">
    <name type="scientific">Phlebotomus papatasi</name>
    <name type="common">Sandfly</name>
    <dbReference type="NCBI Taxonomy" id="29031"/>
    <lineage>
        <taxon>Eukaryota</taxon>
        <taxon>Metazoa</taxon>
        <taxon>Ecdysozoa</taxon>
        <taxon>Arthropoda</taxon>
        <taxon>Hexapoda</taxon>
        <taxon>Insecta</taxon>
        <taxon>Pterygota</taxon>
        <taxon>Neoptera</taxon>
        <taxon>Endopterygota</taxon>
        <taxon>Diptera</taxon>
        <taxon>Nematocera</taxon>
        <taxon>Psychodoidea</taxon>
        <taxon>Psychodidae</taxon>
        <taxon>Phlebotomus</taxon>
        <taxon>Phlebotomus</taxon>
    </lineage>
</organism>
<protein>
    <submittedName>
        <fullName evidence="1">Uncharacterized protein</fullName>
    </submittedName>
</protein>
<evidence type="ECO:0000313" key="1">
    <source>
        <dbReference type="EnsemblMetazoa" id="PPAI013144-PA"/>
    </source>
</evidence>
<proteinExistence type="predicted"/>
<dbReference type="EnsemblMetazoa" id="PPAI013144-RA">
    <property type="protein sequence ID" value="PPAI013144-PA"/>
    <property type="gene ID" value="PPAI013144"/>
</dbReference>
<name>A0A3F2ZE84_PHLPP</name>
<accession>A0A3F2ZE84</accession>
<keyword evidence="2" id="KW-1185">Reference proteome</keyword>
<evidence type="ECO:0000313" key="2">
    <source>
        <dbReference type="Proteomes" id="UP000092462"/>
    </source>
</evidence>